<dbReference type="SUPFAM" id="SSF81345">
    <property type="entry name" value="ABC transporter involved in vitamin B12 uptake, BtuC"/>
    <property type="match status" value="1"/>
</dbReference>
<feature type="transmembrane region" description="Helical" evidence="7">
    <location>
        <begin position="209"/>
        <end position="232"/>
    </location>
</feature>
<feature type="transmembrane region" description="Helical" evidence="7">
    <location>
        <begin position="126"/>
        <end position="147"/>
    </location>
</feature>
<feature type="transmembrane region" description="Helical" evidence="7">
    <location>
        <begin position="167"/>
        <end position="197"/>
    </location>
</feature>
<name>A0AAE3VFG5_9BACT</name>
<evidence type="ECO:0000256" key="5">
    <source>
        <dbReference type="ARBA" id="ARBA00023136"/>
    </source>
</evidence>
<dbReference type="RefSeq" id="WP_307261028.1">
    <property type="nucleotide sequence ID" value="NZ_JAUSVL010000001.1"/>
</dbReference>
<feature type="transmembrane region" description="Helical" evidence="7">
    <location>
        <begin position="56"/>
        <end position="74"/>
    </location>
</feature>
<feature type="transmembrane region" description="Helical" evidence="7">
    <location>
        <begin position="238"/>
        <end position="257"/>
    </location>
</feature>
<evidence type="ECO:0000256" key="2">
    <source>
        <dbReference type="ARBA" id="ARBA00008034"/>
    </source>
</evidence>
<proteinExistence type="inferred from homology"/>
<keyword evidence="6" id="KW-0813">Transport</keyword>
<comment type="subcellular location">
    <subcellularLocation>
        <location evidence="6">Cell membrane</location>
        <topology evidence="6">Multi-pass membrane protein</topology>
    </subcellularLocation>
    <subcellularLocation>
        <location evidence="1">Membrane</location>
        <topology evidence="1">Multi-pass membrane protein</topology>
    </subcellularLocation>
</comment>
<evidence type="ECO:0000256" key="7">
    <source>
        <dbReference type="SAM" id="Phobius"/>
    </source>
</evidence>
<evidence type="ECO:0000313" key="9">
    <source>
        <dbReference type="Proteomes" id="UP001238163"/>
    </source>
</evidence>
<accession>A0AAE3VFG5</accession>
<keyword evidence="9" id="KW-1185">Reference proteome</keyword>
<protein>
    <submittedName>
        <fullName evidence="8">Manganese/iron transport system permease protein</fullName>
    </submittedName>
</protein>
<evidence type="ECO:0000313" key="8">
    <source>
        <dbReference type="EMBL" id="MDQ0289582.1"/>
    </source>
</evidence>
<keyword evidence="4 7" id="KW-1133">Transmembrane helix</keyword>
<dbReference type="InterPro" id="IPR037294">
    <property type="entry name" value="ABC_BtuC-like"/>
</dbReference>
<reference evidence="8" key="1">
    <citation type="submission" date="2023-07" db="EMBL/GenBank/DDBJ databases">
        <title>Genomic Encyclopedia of Type Strains, Phase IV (KMG-IV): sequencing the most valuable type-strain genomes for metagenomic binning, comparative biology and taxonomic classification.</title>
        <authorList>
            <person name="Goeker M."/>
        </authorList>
    </citation>
    <scope>NUCLEOTIDE SEQUENCE</scope>
    <source>
        <strain evidence="8">DSM 24202</strain>
    </source>
</reference>
<evidence type="ECO:0000256" key="3">
    <source>
        <dbReference type="ARBA" id="ARBA00022692"/>
    </source>
</evidence>
<dbReference type="InterPro" id="IPR001626">
    <property type="entry name" value="ABC_TroCD"/>
</dbReference>
<dbReference type="AlphaFoldDB" id="A0AAE3VFG5"/>
<dbReference type="GO" id="GO:0010043">
    <property type="term" value="P:response to zinc ion"/>
    <property type="evidence" value="ECO:0007669"/>
    <property type="project" value="TreeGrafter"/>
</dbReference>
<dbReference type="Pfam" id="PF00950">
    <property type="entry name" value="ABC-3"/>
    <property type="match status" value="1"/>
</dbReference>
<comment type="caution">
    <text evidence="8">The sequence shown here is derived from an EMBL/GenBank/DDBJ whole genome shotgun (WGS) entry which is preliminary data.</text>
</comment>
<evidence type="ECO:0000256" key="6">
    <source>
        <dbReference type="RuleBase" id="RU003943"/>
    </source>
</evidence>
<dbReference type="PANTHER" id="PTHR30477">
    <property type="entry name" value="ABC-TRANSPORTER METAL-BINDING PROTEIN"/>
    <property type="match status" value="1"/>
</dbReference>
<gene>
    <name evidence="8" type="ORF">J3R75_001689</name>
</gene>
<evidence type="ECO:0000256" key="4">
    <source>
        <dbReference type="ARBA" id="ARBA00022989"/>
    </source>
</evidence>
<dbReference type="Proteomes" id="UP001238163">
    <property type="component" value="Unassembled WGS sequence"/>
</dbReference>
<dbReference type="Gene3D" id="1.10.3470.10">
    <property type="entry name" value="ABC transporter involved in vitamin B12 uptake, BtuC"/>
    <property type="match status" value="1"/>
</dbReference>
<feature type="transmembrane region" description="Helical" evidence="7">
    <location>
        <begin position="86"/>
        <end position="105"/>
    </location>
</feature>
<evidence type="ECO:0000256" key="1">
    <source>
        <dbReference type="ARBA" id="ARBA00004141"/>
    </source>
</evidence>
<dbReference type="GO" id="GO:0043190">
    <property type="term" value="C:ATP-binding cassette (ABC) transporter complex"/>
    <property type="evidence" value="ECO:0007669"/>
    <property type="project" value="InterPro"/>
</dbReference>
<organism evidence="8 9">
    <name type="scientific">Oligosphaera ethanolica</name>
    <dbReference type="NCBI Taxonomy" id="760260"/>
    <lineage>
        <taxon>Bacteria</taxon>
        <taxon>Pseudomonadati</taxon>
        <taxon>Lentisphaerota</taxon>
        <taxon>Oligosphaeria</taxon>
        <taxon>Oligosphaerales</taxon>
        <taxon>Oligosphaeraceae</taxon>
        <taxon>Oligosphaera</taxon>
    </lineage>
</organism>
<keyword evidence="5 7" id="KW-0472">Membrane</keyword>
<dbReference type="PANTHER" id="PTHR30477:SF19">
    <property type="entry name" value="METAL ABC TRANSPORTER PERMEASE"/>
    <property type="match status" value="1"/>
</dbReference>
<dbReference type="GO" id="GO:0055085">
    <property type="term" value="P:transmembrane transport"/>
    <property type="evidence" value="ECO:0007669"/>
    <property type="project" value="InterPro"/>
</dbReference>
<sequence>MSFMQNAVLASVFGGVCLSAIGVCVTLMEIPFLGICMSHSAFLGAIVGLTCGFNPLLGALLACGLTGLLVGPIADHAGTSSNNILGIIFSAAMGLAFLLLARLPGPKSEAMNLIWGSILTISRTEVAVLGAITAAVVLLLAVFYKEIRAVLFNREIAAASGIADGVFYYGIIVISGLVVSASLNIVGGLLIASLLVNPANAANQLCTRLWTLFVVAALIAVGSCLIGLALSYCFEVPTGAVIVLVSSAAFLAAFIFSPRRRHSGADKELP</sequence>
<dbReference type="EMBL" id="JAUSVL010000001">
    <property type="protein sequence ID" value="MDQ0289582.1"/>
    <property type="molecule type" value="Genomic_DNA"/>
</dbReference>
<comment type="similarity">
    <text evidence="2 6">Belongs to the ABC-3 integral membrane protein family.</text>
</comment>
<keyword evidence="3 6" id="KW-0812">Transmembrane</keyword>